<accession>A0AC54Z775</accession>
<evidence type="ECO:0000313" key="1">
    <source>
        <dbReference type="Proteomes" id="UP000694850"/>
    </source>
</evidence>
<gene>
    <name evidence="2" type="primary">LOC122151699</name>
</gene>
<organism evidence="1 2">
    <name type="scientific">Orycteropus afer afer</name>
    <dbReference type="NCBI Taxonomy" id="1230840"/>
    <lineage>
        <taxon>Eukaryota</taxon>
        <taxon>Metazoa</taxon>
        <taxon>Chordata</taxon>
        <taxon>Craniata</taxon>
        <taxon>Vertebrata</taxon>
        <taxon>Euteleostomi</taxon>
        <taxon>Mammalia</taxon>
        <taxon>Eutheria</taxon>
        <taxon>Afrotheria</taxon>
        <taxon>Tubulidentata</taxon>
        <taxon>Orycteropodidae</taxon>
        <taxon>Orycteropus</taxon>
    </lineage>
</organism>
<dbReference type="Proteomes" id="UP000694850">
    <property type="component" value="Unplaced"/>
</dbReference>
<feature type="non-terminal residue" evidence="2">
    <location>
        <position position="1"/>
    </location>
</feature>
<keyword evidence="1" id="KW-1185">Reference proteome</keyword>
<reference evidence="2" key="1">
    <citation type="submission" date="2025-08" db="UniProtKB">
        <authorList>
            <consortium name="RefSeq"/>
        </authorList>
    </citation>
    <scope>IDENTIFICATION</scope>
</reference>
<name>A0AC54Z775_ORYAF</name>
<protein>
    <submittedName>
        <fullName evidence="2">Nuclear RNA export factor 5-like</fullName>
    </submittedName>
</protein>
<proteinExistence type="predicted"/>
<sequence length="185" mass="20923">VPYGRSHFKTWLVNCIQSYCSVPFTLVDVREEIEFFGQDSSTASALKAINYKIPDEENQKVSIVVNRTVVPLFVQNRVRLEQLKLTMNKGYDVSQQALDCQNFCSNPVKADSDLVDHDLDMILHRRNCMAATQKTIVEKFHEMLSLNLNSNIQYPLDGQSDIIPKASTLRALNPSKNEVTSGSQI</sequence>
<evidence type="ECO:0000313" key="2">
    <source>
        <dbReference type="RefSeq" id="XP_042639041.1"/>
    </source>
</evidence>
<dbReference type="RefSeq" id="XP_042639041.1">
    <property type="nucleotide sequence ID" value="XM_042783107.1"/>
</dbReference>